<sequence>MIALQPMDNKEFKAYLELSINDYASEHVRAGNWTEEEALTNATEQFNMLLPDGENSEGQKLFSIRDDEKEVGMIWLGLKPNNKGFIYDIRIWEDHQGHGYGKQAMQEIEAFGRELGLTSIGLHVFGHNTVARELYKKLGYVETDIVMDKAL</sequence>
<dbReference type="InterPro" id="IPR016181">
    <property type="entry name" value="Acyl_CoA_acyltransferase"/>
</dbReference>
<dbReference type="InterPro" id="IPR000182">
    <property type="entry name" value="GNAT_dom"/>
</dbReference>
<evidence type="ECO:0000259" key="3">
    <source>
        <dbReference type="PROSITE" id="PS51186"/>
    </source>
</evidence>
<accession>A0ABW3L2Q1</accession>
<evidence type="ECO:0000256" key="1">
    <source>
        <dbReference type="ARBA" id="ARBA00022679"/>
    </source>
</evidence>
<dbReference type="Proteomes" id="UP001596990">
    <property type="component" value="Unassembled WGS sequence"/>
</dbReference>
<keyword evidence="1 4" id="KW-0808">Transferase</keyword>
<dbReference type="Gene3D" id="3.40.630.30">
    <property type="match status" value="1"/>
</dbReference>
<proteinExistence type="predicted"/>
<dbReference type="PROSITE" id="PS51186">
    <property type="entry name" value="GNAT"/>
    <property type="match status" value="1"/>
</dbReference>
<dbReference type="CDD" id="cd04301">
    <property type="entry name" value="NAT_SF"/>
    <property type="match status" value="1"/>
</dbReference>
<reference evidence="5" key="1">
    <citation type="journal article" date="2019" name="Int. J. Syst. Evol. Microbiol.">
        <title>The Global Catalogue of Microorganisms (GCM) 10K type strain sequencing project: providing services to taxonomists for standard genome sequencing and annotation.</title>
        <authorList>
            <consortium name="The Broad Institute Genomics Platform"/>
            <consortium name="The Broad Institute Genome Sequencing Center for Infectious Disease"/>
            <person name="Wu L."/>
            <person name="Ma J."/>
        </authorList>
    </citation>
    <scope>NUCLEOTIDE SEQUENCE [LARGE SCALE GENOMIC DNA]</scope>
    <source>
        <strain evidence="5">CCUG 56607</strain>
    </source>
</reference>
<keyword evidence="2 4" id="KW-0012">Acyltransferase</keyword>
<evidence type="ECO:0000313" key="4">
    <source>
        <dbReference type="EMBL" id="MFD1019647.1"/>
    </source>
</evidence>
<name>A0ABW3L2Q1_9BACI</name>
<dbReference type="GO" id="GO:0016746">
    <property type="term" value="F:acyltransferase activity"/>
    <property type="evidence" value="ECO:0007669"/>
    <property type="project" value="UniProtKB-KW"/>
</dbReference>
<dbReference type="EC" id="2.3.1.-" evidence="4"/>
<protein>
    <submittedName>
        <fullName evidence="4">GNAT family N-acetyltransferase</fullName>
        <ecNumber evidence="4">2.3.1.-</ecNumber>
    </submittedName>
</protein>
<dbReference type="SUPFAM" id="SSF55729">
    <property type="entry name" value="Acyl-CoA N-acyltransferases (Nat)"/>
    <property type="match status" value="1"/>
</dbReference>
<keyword evidence="5" id="KW-1185">Reference proteome</keyword>
<dbReference type="Pfam" id="PF00583">
    <property type="entry name" value="Acetyltransf_1"/>
    <property type="match status" value="1"/>
</dbReference>
<evidence type="ECO:0000256" key="2">
    <source>
        <dbReference type="ARBA" id="ARBA00023315"/>
    </source>
</evidence>
<feature type="domain" description="N-acetyltransferase" evidence="3">
    <location>
        <begin position="2"/>
        <end position="151"/>
    </location>
</feature>
<dbReference type="PANTHER" id="PTHR43420">
    <property type="entry name" value="ACETYLTRANSFERASE"/>
    <property type="match status" value="1"/>
</dbReference>
<organism evidence="4 5">
    <name type="scientific">Thalassobacillus hwangdonensis</name>
    <dbReference type="NCBI Taxonomy" id="546108"/>
    <lineage>
        <taxon>Bacteria</taxon>
        <taxon>Bacillati</taxon>
        <taxon>Bacillota</taxon>
        <taxon>Bacilli</taxon>
        <taxon>Bacillales</taxon>
        <taxon>Bacillaceae</taxon>
        <taxon>Thalassobacillus</taxon>
    </lineage>
</organism>
<dbReference type="InterPro" id="IPR050680">
    <property type="entry name" value="YpeA/RimI_acetyltransf"/>
</dbReference>
<dbReference type="RefSeq" id="WP_386059872.1">
    <property type="nucleotide sequence ID" value="NZ_JBHTKL010000005.1"/>
</dbReference>
<comment type="caution">
    <text evidence="4">The sequence shown here is derived from an EMBL/GenBank/DDBJ whole genome shotgun (WGS) entry which is preliminary data.</text>
</comment>
<dbReference type="EMBL" id="JBHTKL010000005">
    <property type="protein sequence ID" value="MFD1019647.1"/>
    <property type="molecule type" value="Genomic_DNA"/>
</dbReference>
<gene>
    <name evidence="4" type="ORF">ACFQ2J_10730</name>
</gene>
<evidence type="ECO:0000313" key="5">
    <source>
        <dbReference type="Proteomes" id="UP001596990"/>
    </source>
</evidence>